<evidence type="ECO:0000313" key="2">
    <source>
        <dbReference type="Proteomes" id="UP000273143"/>
    </source>
</evidence>
<dbReference type="RefSeq" id="WP_127161857.1">
    <property type="nucleotide sequence ID" value="NZ_CP029822.1"/>
</dbReference>
<dbReference type="Proteomes" id="UP000273143">
    <property type="component" value="Chromosome"/>
</dbReference>
<accession>A0A3Q9JHK9</accession>
<protein>
    <submittedName>
        <fullName evidence="1">Uncharacterized protein</fullName>
    </submittedName>
</protein>
<gene>
    <name evidence="1" type="ORF">DM558_02220</name>
</gene>
<name>A0A3Q9JHK9_9GAMM</name>
<evidence type="ECO:0000313" key="1">
    <source>
        <dbReference type="EMBL" id="AZS49667.1"/>
    </source>
</evidence>
<proteinExistence type="predicted"/>
<dbReference type="KEGG" id="emo:DM558_02220"/>
<dbReference type="EMBL" id="CP029822">
    <property type="protein sequence ID" value="AZS49667.1"/>
    <property type="molecule type" value="Genomic_DNA"/>
</dbReference>
<keyword evidence="2" id="KW-1185">Reference proteome</keyword>
<reference evidence="2" key="1">
    <citation type="submission" date="2018-06" db="EMBL/GenBank/DDBJ databases">
        <title>Complete genome of Pseudomonas insecticola strain QZS01.</title>
        <authorList>
            <person name="Wang J."/>
            <person name="Su Q."/>
        </authorList>
    </citation>
    <scope>NUCLEOTIDE SEQUENCE [LARGE SCALE GENOMIC DNA]</scope>
    <source>
        <strain evidence="2">QZS01</strain>
    </source>
</reference>
<sequence length="110" mass="12529">MNVIQLKKLQALRNKLFEAMVFDTNPENWVAYGKPAKDLTKQEKDEAAWCRRQAASAIALWEKIDKLIVQHSESNKVAKNIQEGHEQLDLIAIEQEADSLLTQIGIDRAD</sequence>
<organism evidence="1 2">
    <name type="scientific">Entomomonas moraniae</name>
    <dbReference type="NCBI Taxonomy" id="2213226"/>
    <lineage>
        <taxon>Bacteria</taxon>
        <taxon>Pseudomonadati</taxon>
        <taxon>Pseudomonadota</taxon>
        <taxon>Gammaproteobacteria</taxon>
        <taxon>Pseudomonadales</taxon>
        <taxon>Pseudomonadaceae</taxon>
        <taxon>Entomomonas</taxon>
    </lineage>
</organism>
<dbReference type="AlphaFoldDB" id="A0A3Q9JHK9"/>